<protein>
    <submittedName>
        <fullName evidence="1">Uncharacterized protein</fullName>
    </submittedName>
</protein>
<organism evidence="1 2">
    <name type="scientific">Trifolium pratense</name>
    <name type="common">Red clover</name>
    <dbReference type="NCBI Taxonomy" id="57577"/>
    <lineage>
        <taxon>Eukaryota</taxon>
        <taxon>Viridiplantae</taxon>
        <taxon>Streptophyta</taxon>
        <taxon>Embryophyta</taxon>
        <taxon>Tracheophyta</taxon>
        <taxon>Spermatophyta</taxon>
        <taxon>Magnoliopsida</taxon>
        <taxon>eudicotyledons</taxon>
        <taxon>Gunneridae</taxon>
        <taxon>Pentapetalae</taxon>
        <taxon>rosids</taxon>
        <taxon>fabids</taxon>
        <taxon>Fabales</taxon>
        <taxon>Fabaceae</taxon>
        <taxon>Papilionoideae</taxon>
        <taxon>50 kb inversion clade</taxon>
        <taxon>NPAAA clade</taxon>
        <taxon>Hologalegina</taxon>
        <taxon>IRL clade</taxon>
        <taxon>Trifolieae</taxon>
        <taxon>Trifolium</taxon>
    </lineage>
</organism>
<proteinExistence type="predicted"/>
<comment type="caution">
    <text evidence="1">The sequence shown here is derived from an EMBL/GenBank/DDBJ whole genome shotgun (WGS) entry which is preliminary data.</text>
</comment>
<evidence type="ECO:0000313" key="1">
    <source>
        <dbReference type="EMBL" id="CAJ2642915.1"/>
    </source>
</evidence>
<evidence type="ECO:0000313" key="2">
    <source>
        <dbReference type="Proteomes" id="UP001177021"/>
    </source>
</evidence>
<dbReference type="Proteomes" id="UP001177021">
    <property type="component" value="Unassembled WGS sequence"/>
</dbReference>
<dbReference type="EMBL" id="CASHSV030000034">
    <property type="protein sequence ID" value="CAJ2642915.1"/>
    <property type="molecule type" value="Genomic_DNA"/>
</dbReference>
<name>A0ACB0JFT0_TRIPR</name>
<reference evidence="1" key="1">
    <citation type="submission" date="2023-10" db="EMBL/GenBank/DDBJ databases">
        <authorList>
            <person name="Rodriguez Cubillos JULIANA M."/>
            <person name="De Vega J."/>
        </authorList>
    </citation>
    <scope>NUCLEOTIDE SEQUENCE</scope>
</reference>
<sequence>MRKSRFIASLAQFVAGLGMPSGSNTMEDRYSTFLQLVCQLPRGTKLSVLGNHHLPFLSKQFRKLGSLTIPLVLSDQHEASETEPEASPLTRRQVSGGSTAIMLESELDGFTKLGGWVEMNTLNPKSLQWAVTLSDVSEDSFGWGMGLGGIGADHFQAEAYLKFNMGDKFCLKPGFAYATDGNSGIGALMVRSTWSL</sequence>
<gene>
    <name evidence="1" type="ORF">MILVUS5_LOCUS12284</name>
</gene>
<accession>A0ACB0JFT0</accession>
<keyword evidence="2" id="KW-1185">Reference proteome</keyword>